<evidence type="ECO:0000313" key="1">
    <source>
        <dbReference type="EMBL" id="GJD88547.1"/>
    </source>
</evidence>
<evidence type="ECO:0000313" key="2">
    <source>
        <dbReference type="Proteomes" id="UP001055247"/>
    </source>
</evidence>
<comment type="caution">
    <text evidence="1">The sequence shown here is derived from an EMBL/GenBank/DDBJ whole genome shotgun (WGS) entry which is preliminary data.</text>
</comment>
<sequence>MRKLSKLIGDEEADLLRYSLRLDNSVRGIKFALQTICVHYEAGRRLANSSDHRQAIHSHLNSKEIILRRWSLKALGLIGNPDDASRIVDRLRVEHDQEAQTWGTAALLGSSPDQDLNGIVARSGLTSSTPLLLAARLYARESWVRRYPDPPIISLSDDELTLKWAIFLIGYKKASANLFSDRHENNVFLGELNKHTSDEISEYSIWALHERPDYNFLDAKVRIDEIKDRPENVRKWLYRLLLKSQDSAQLRPDMLTELTWEGSASAKEGLAHGLNDLTGTLYNEAILDWYYRESEENIRDLLLIAMAKRANDNAEFAELVERSFVRESADSSLRRKLLAAGETTKIYPHLKRIALMDKMQREGLLQFGLGFDHRTDGGIIVNNTTTNINISGGVSAQNFVTGDMIGSANGAVQNLQANRSTDKEILSEIVSFLNSSKISDAAKQELAQKVKLVAEEPSDDNKQGLISTVKRIADAASITGTAIEGIDKIMDLVGGLLT</sequence>
<dbReference type="EMBL" id="BPQO01000007">
    <property type="protein sequence ID" value="GJD88547.1"/>
    <property type="molecule type" value="Genomic_DNA"/>
</dbReference>
<keyword evidence="2" id="KW-1185">Reference proteome</keyword>
<reference evidence="1" key="1">
    <citation type="journal article" date="2016" name="Front. Microbiol.">
        <title>Genome Sequence of the Piezophilic, Mesophilic Sulfate-Reducing Bacterium Desulfovibrio indicus J2T.</title>
        <authorList>
            <person name="Cao J."/>
            <person name="Maignien L."/>
            <person name="Shao Z."/>
            <person name="Alain K."/>
            <person name="Jebbar M."/>
        </authorList>
    </citation>
    <scope>NUCLEOTIDE SEQUENCE</scope>
    <source>
        <strain evidence="1">DSM 16372</strain>
    </source>
</reference>
<gene>
    <name evidence="1" type="ORF">BHAOGJBA_2067</name>
</gene>
<dbReference type="Proteomes" id="UP001055247">
    <property type="component" value="Unassembled WGS sequence"/>
</dbReference>
<accession>A0AAV4ZK70</accession>
<evidence type="ECO:0008006" key="3">
    <source>
        <dbReference type="Google" id="ProtNLM"/>
    </source>
</evidence>
<name>A0AAV4ZK70_9HYPH</name>
<proteinExistence type="predicted"/>
<dbReference type="AlphaFoldDB" id="A0AAV4ZK70"/>
<reference evidence="1" key="2">
    <citation type="submission" date="2021-08" db="EMBL/GenBank/DDBJ databases">
        <authorList>
            <person name="Tani A."/>
            <person name="Ola A."/>
            <person name="Ogura Y."/>
            <person name="Katsura K."/>
            <person name="Hayashi T."/>
        </authorList>
    </citation>
    <scope>NUCLEOTIDE SEQUENCE</scope>
    <source>
        <strain evidence="1">DSM 16372</strain>
    </source>
</reference>
<dbReference type="RefSeq" id="WP_156453951.1">
    <property type="nucleotide sequence ID" value="NZ_BPQO01000007.1"/>
</dbReference>
<protein>
    <recommendedName>
        <fullName evidence="3">HEAT repeat domain-containing protein</fullName>
    </recommendedName>
</protein>
<organism evidence="1 2">
    <name type="scientific">Methylobacterium hispanicum</name>
    <dbReference type="NCBI Taxonomy" id="270350"/>
    <lineage>
        <taxon>Bacteria</taxon>
        <taxon>Pseudomonadati</taxon>
        <taxon>Pseudomonadota</taxon>
        <taxon>Alphaproteobacteria</taxon>
        <taxon>Hyphomicrobiales</taxon>
        <taxon>Methylobacteriaceae</taxon>
        <taxon>Methylobacterium</taxon>
    </lineage>
</organism>